<proteinExistence type="predicted"/>
<reference evidence="1 2" key="1">
    <citation type="submission" date="2020-08" db="EMBL/GenBank/DDBJ databases">
        <authorList>
            <person name="Newling K."/>
            <person name="Davey J."/>
            <person name="Forrester S."/>
        </authorList>
    </citation>
    <scope>NUCLEOTIDE SEQUENCE [LARGE SCALE GENOMIC DNA]</scope>
    <source>
        <strain evidence="2">Crithidia deanei Carvalho (ATCC PRA-265)</strain>
    </source>
</reference>
<keyword evidence="2" id="KW-1185">Reference proteome</keyword>
<evidence type="ECO:0000313" key="2">
    <source>
        <dbReference type="Proteomes" id="UP000515908"/>
    </source>
</evidence>
<dbReference type="Proteomes" id="UP000515908">
    <property type="component" value="Chromosome 04"/>
</dbReference>
<sequence length="342" mass="39018">MAAVRPSGSGSTPDPPADPLIAGLMNENRQIGSVDIFNYKKTASWVELHESVIFSNLRPVFGRLITSHDGVKQQLFDDVFVGFNVILRELKDSFLKNSENREFCLFLFHCTRHVLLGIANYLLTSENTESLSVLYSMVEPAEDEGVELLPLLPAEYLLLSPFTWVLIDFSVREFQNKATYPALQEQLNAKCHTFTKLLSLSRQYCLQQTAQAAPPSAESDPKETPQRRSFADIFPVCKDSFPDRKSETPENGRIHFCQWLYLMQILSVRCLFTFPEGGVGTFFRSERFLFDALSNFPSQIEETMAKEFFWSCWNELGLHCNMTEECTFELCLGLLRNKITVV</sequence>
<accession>A0A7G2C788</accession>
<dbReference type="AlphaFoldDB" id="A0A7G2C788"/>
<gene>
    <name evidence="1" type="ORF">ADEAN_000240700</name>
</gene>
<dbReference type="VEuPathDB" id="TriTrypDB:ADEAN_000240700"/>
<organism evidence="1 2">
    <name type="scientific">Angomonas deanei</name>
    <dbReference type="NCBI Taxonomy" id="59799"/>
    <lineage>
        <taxon>Eukaryota</taxon>
        <taxon>Discoba</taxon>
        <taxon>Euglenozoa</taxon>
        <taxon>Kinetoplastea</taxon>
        <taxon>Metakinetoplastina</taxon>
        <taxon>Trypanosomatida</taxon>
        <taxon>Trypanosomatidae</taxon>
        <taxon>Strigomonadinae</taxon>
        <taxon>Angomonas</taxon>
    </lineage>
</organism>
<protein>
    <submittedName>
        <fullName evidence="1">Uncharacterized protein</fullName>
    </submittedName>
</protein>
<name>A0A7G2C788_9TRYP</name>
<dbReference type="EMBL" id="LR877148">
    <property type="protein sequence ID" value="CAD2214954.1"/>
    <property type="molecule type" value="Genomic_DNA"/>
</dbReference>
<evidence type="ECO:0000313" key="1">
    <source>
        <dbReference type="EMBL" id="CAD2214954.1"/>
    </source>
</evidence>